<dbReference type="EMBL" id="WAAO01000003">
    <property type="protein sequence ID" value="KAB1862713.1"/>
    <property type="molecule type" value="Genomic_DNA"/>
</dbReference>
<dbReference type="InterPro" id="IPR023485">
    <property type="entry name" value="Ptyr_pPase"/>
</dbReference>
<feature type="domain" description="Phosphotyrosine protein phosphatase I" evidence="2">
    <location>
        <begin position="28"/>
        <end position="155"/>
    </location>
</feature>
<dbReference type="Pfam" id="PF01451">
    <property type="entry name" value="LMWPc"/>
    <property type="match status" value="1"/>
</dbReference>
<comment type="caution">
    <text evidence="3">The sequence shown here is derived from an EMBL/GenBank/DDBJ whole genome shotgun (WGS) entry which is preliminary data.</text>
</comment>
<evidence type="ECO:0000259" key="2">
    <source>
        <dbReference type="SMART" id="SM00226"/>
    </source>
</evidence>
<reference evidence="4" key="1">
    <citation type="submission" date="2019-09" db="EMBL/GenBank/DDBJ databases">
        <title>Whole genome sequencing of Microbacterium maritypicum.</title>
        <authorList>
            <person name="Lenchi N."/>
        </authorList>
    </citation>
    <scope>NUCLEOTIDE SEQUENCE [LARGE SCALE GENOMIC DNA]</scope>
    <source>
        <strain evidence="4">G1</strain>
    </source>
</reference>
<dbReference type="InterPro" id="IPR036196">
    <property type="entry name" value="Ptyr_pPase_sf"/>
</dbReference>
<evidence type="ECO:0000313" key="4">
    <source>
        <dbReference type="Proteomes" id="UP000478836"/>
    </source>
</evidence>
<dbReference type="SUPFAM" id="SSF52788">
    <property type="entry name" value="Phosphotyrosine protein phosphatases I"/>
    <property type="match status" value="1"/>
</dbReference>
<accession>A0ABQ6V3J0</accession>
<name>A0ABQ6V3J0_9MICO</name>
<keyword evidence="4" id="KW-1185">Reference proteome</keyword>
<protein>
    <submittedName>
        <fullName evidence="3">Low molecular weight phosphatase family protein</fullName>
    </submittedName>
</protein>
<proteinExistence type="predicted"/>
<dbReference type="Gene3D" id="3.40.50.2300">
    <property type="match status" value="1"/>
</dbReference>
<organism evidence="3 4">
    <name type="scientific">Microbacterium algeriense</name>
    <dbReference type="NCBI Taxonomy" id="2615184"/>
    <lineage>
        <taxon>Bacteria</taxon>
        <taxon>Bacillati</taxon>
        <taxon>Actinomycetota</taxon>
        <taxon>Actinomycetes</taxon>
        <taxon>Micrococcales</taxon>
        <taxon>Microbacteriaceae</taxon>
        <taxon>Microbacterium</taxon>
    </lineage>
</organism>
<dbReference type="Proteomes" id="UP000478836">
    <property type="component" value="Unassembled WGS sequence"/>
</dbReference>
<sequence>MQRASLVSYQRSGECLAGGEKDDVTDPQTVLFICTHNAGRSQLGAHLLARHAGDRLIADSAGVHPAAAINPAVAATLDDLGIDTSAAVPRGVTPDDLANADVVVLMKPGLELPGPVSGELVQWEFPDPADWSVDSDSVRDLRDSVDLKVRALAARLLE</sequence>
<dbReference type="SMART" id="SM00226">
    <property type="entry name" value="LMWPc"/>
    <property type="match status" value="1"/>
</dbReference>
<dbReference type="PANTHER" id="PTHR43428:SF1">
    <property type="entry name" value="ARSENATE REDUCTASE"/>
    <property type="match status" value="1"/>
</dbReference>
<evidence type="ECO:0000256" key="1">
    <source>
        <dbReference type="ARBA" id="ARBA00022849"/>
    </source>
</evidence>
<dbReference type="PANTHER" id="PTHR43428">
    <property type="entry name" value="ARSENATE REDUCTASE"/>
    <property type="match status" value="1"/>
</dbReference>
<evidence type="ECO:0000313" key="3">
    <source>
        <dbReference type="EMBL" id="KAB1862713.1"/>
    </source>
</evidence>
<gene>
    <name evidence="3" type="ORF">F6A08_17085</name>
</gene>
<keyword evidence="1" id="KW-0059">Arsenical resistance</keyword>